<dbReference type="RefSeq" id="WP_117490222.1">
    <property type="nucleotide sequence ID" value="NZ_QVIG01000001.1"/>
</dbReference>
<proteinExistence type="predicted"/>
<evidence type="ECO:0000259" key="1">
    <source>
        <dbReference type="Pfam" id="PF23843"/>
    </source>
</evidence>
<evidence type="ECO:0000313" key="2">
    <source>
        <dbReference type="EMBL" id="RGD62032.1"/>
    </source>
</evidence>
<accession>A0A373A2Y7</accession>
<dbReference type="Pfam" id="PF23843">
    <property type="entry name" value="DUF7210"/>
    <property type="match status" value="1"/>
</dbReference>
<dbReference type="AlphaFoldDB" id="A0A373A2Y7"/>
<dbReference type="InterPro" id="IPR055634">
    <property type="entry name" value="DUF7210"/>
</dbReference>
<name>A0A373A2Y7_9ACTN</name>
<dbReference type="Proteomes" id="UP000263377">
    <property type="component" value="Unassembled WGS sequence"/>
</dbReference>
<comment type="caution">
    <text evidence="2">The sequence shown here is derived from an EMBL/GenBank/DDBJ whole genome shotgun (WGS) entry which is preliminary data.</text>
</comment>
<reference evidence="2 3" key="1">
    <citation type="submission" date="2018-08" db="EMBL/GenBank/DDBJ databases">
        <title>Diversity &amp; Physiological Properties of Lignin-Decomposing Actinobacteria from Soil.</title>
        <authorList>
            <person name="Roh S.G."/>
            <person name="Kim S.B."/>
        </authorList>
    </citation>
    <scope>NUCLEOTIDE SEQUENCE [LARGE SCALE GENOMIC DNA]</scope>
    <source>
        <strain evidence="2 3">MMS17-GH009</strain>
    </source>
</reference>
<sequence>MAQPDHVRIVLAHHLTRDGEQLMPGDEIEVPQHEARQLISAGYVANVDPTDTDAVAKALAPVERKPAMAKPTANKAAGQASG</sequence>
<gene>
    <name evidence="2" type="ORF">DR950_33655</name>
</gene>
<evidence type="ECO:0000313" key="3">
    <source>
        <dbReference type="Proteomes" id="UP000263377"/>
    </source>
</evidence>
<keyword evidence="3" id="KW-1185">Reference proteome</keyword>
<organism evidence="2 3">
    <name type="scientific">Kitasatospora xanthocidica</name>
    <dbReference type="NCBI Taxonomy" id="83382"/>
    <lineage>
        <taxon>Bacteria</taxon>
        <taxon>Bacillati</taxon>
        <taxon>Actinomycetota</taxon>
        <taxon>Actinomycetes</taxon>
        <taxon>Kitasatosporales</taxon>
        <taxon>Streptomycetaceae</taxon>
        <taxon>Kitasatospora</taxon>
    </lineage>
</organism>
<dbReference type="EMBL" id="QVIG01000001">
    <property type="protein sequence ID" value="RGD62032.1"/>
    <property type="molecule type" value="Genomic_DNA"/>
</dbReference>
<protein>
    <recommendedName>
        <fullName evidence="1">DUF7210 domain-containing protein</fullName>
    </recommendedName>
</protein>
<feature type="domain" description="DUF7210" evidence="1">
    <location>
        <begin position="7"/>
        <end position="44"/>
    </location>
</feature>